<dbReference type="InterPro" id="IPR023214">
    <property type="entry name" value="HAD_sf"/>
</dbReference>
<evidence type="ECO:0000259" key="1">
    <source>
        <dbReference type="Pfam" id="PF21211"/>
    </source>
</evidence>
<keyword evidence="3" id="KW-1185">Reference proteome</keyword>
<dbReference type="SUPFAM" id="SSF56784">
    <property type="entry name" value="HAD-like"/>
    <property type="match status" value="1"/>
</dbReference>
<dbReference type="Pfam" id="PF21211">
    <property type="entry name" value="FkbH_N"/>
    <property type="match status" value="1"/>
</dbReference>
<dbReference type="RefSeq" id="WP_379959194.1">
    <property type="nucleotide sequence ID" value="NZ_JAUYVI010000006.1"/>
</dbReference>
<organism evidence="2 3">
    <name type="scientific">Dongia sedimenti</name>
    <dbReference type="NCBI Taxonomy" id="3064282"/>
    <lineage>
        <taxon>Bacteria</taxon>
        <taxon>Pseudomonadati</taxon>
        <taxon>Pseudomonadota</taxon>
        <taxon>Alphaproteobacteria</taxon>
        <taxon>Rhodospirillales</taxon>
        <taxon>Dongiaceae</taxon>
        <taxon>Dongia</taxon>
    </lineage>
</organism>
<comment type="caution">
    <text evidence="2">The sequence shown here is derived from an EMBL/GenBank/DDBJ whole genome shotgun (WGS) entry which is preliminary data.</text>
</comment>
<dbReference type="Gene3D" id="3.40.50.1110">
    <property type="entry name" value="SGNH hydrolase"/>
    <property type="match status" value="1"/>
</dbReference>
<sequence length="650" mass="71633">MADDLYARLAWLPPKPDDFSASCRALLAEETASAADFGRRVQALAQYALDENALNRLAKVIALARGAGKSLAPLTPFRLGVLSNTTSHFLVPALVATAVRHGIDLVCEEADFDQVIQEALNPDSMINRGKFDAVLVAIDHHGLPLRPAPGDAEAAARSVDEAMKQLATVREGIRANSNALCIVQTLARPPETLFGSFDLGLAGTLRNLIDGFNRALAEDVAGSKDILLDVAQMAETVGLANWHDPTLWNIGKLPFASQYIALYVDHVCRLIASLRGKSRRCLVLDLDNTLWGGVIGDDGLEGILIGQGDATGEAHLEVQRVALSLRDRGIVLAVSSKNNDDVARKPFKEHPEMLLKEDHLAVFQANWSDKASNITAIAEELALGLESFVFLDDNPAERNIVRQTLPAVAVPELPADPAYYARVLLASGYFEAITLSDEDRKRAAMYQDNARRVALQKNVADIGSYLLSLDMVMTVQPFDEVGRARIAQLIAKSNQFNLTTRRYTEVEVAEAERDPDCMTLQIRLADTFGDNGMICVIICRRSDRAWHIDTWLMSCRVLGRRVEEATLQEILFQARQHEIDTLIGTYRPTERNNLVEKHYEKLGFTLLERKDDGTTVWQLSVAETPEVELPMQVRRLGFAEKAPLPLAAEA</sequence>
<dbReference type="Proteomes" id="UP001230156">
    <property type="component" value="Unassembled WGS sequence"/>
</dbReference>
<proteinExistence type="predicted"/>
<dbReference type="InterPro" id="IPR010037">
    <property type="entry name" value="FkbH_domain"/>
</dbReference>
<accession>A0ABU0YR79</accession>
<protein>
    <submittedName>
        <fullName evidence="2">HAD-IIIC family phosphatase</fullName>
    </submittedName>
</protein>
<evidence type="ECO:0000313" key="3">
    <source>
        <dbReference type="Proteomes" id="UP001230156"/>
    </source>
</evidence>
<feature type="domain" description="BF1531-like N-terminal" evidence="1">
    <location>
        <begin position="78"/>
        <end position="262"/>
    </location>
</feature>
<name>A0ABU0YR79_9PROT</name>
<reference evidence="3" key="1">
    <citation type="submission" date="2023-08" db="EMBL/GenBank/DDBJ databases">
        <title>Rhodospirillaceae gen. nov., a novel taxon isolated from the Yangtze River Yuezi River estuary sludge.</title>
        <authorList>
            <person name="Ruan L."/>
        </authorList>
    </citation>
    <scope>NUCLEOTIDE SEQUENCE [LARGE SCALE GENOMIC DNA]</scope>
    <source>
        <strain evidence="3">R-7</strain>
    </source>
</reference>
<dbReference type="InterPro" id="IPR036412">
    <property type="entry name" value="HAD-like_sf"/>
</dbReference>
<dbReference type="NCBIfam" id="TIGR01681">
    <property type="entry name" value="HAD-SF-IIIC"/>
    <property type="match status" value="1"/>
</dbReference>
<dbReference type="Gene3D" id="3.40.50.1000">
    <property type="entry name" value="HAD superfamily/HAD-like"/>
    <property type="match status" value="1"/>
</dbReference>
<dbReference type="InterPro" id="IPR010033">
    <property type="entry name" value="HAD_SF_ppase_IIIC"/>
</dbReference>
<dbReference type="NCBIfam" id="TIGR01686">
    <property type="entry name" value="FkbH"/>
    <property type="match status" value="1"/>
</dbReference>
<gene>
    <name evidence="2" type="ORF">Q8A70_21195</name>
</gene>
<dbReference type="InterPro" id="IPR049369">
    <property type="entry name" value="BF1531-like_N"/>
</dbReference>
<dbReference type="InterPro" id="IPR036514">
    <property type="entry name" value="SGNH_hydro_sf"/>
</dbReference>
<dbReference type="EMBL" id="JAUYVI010000006">
    <property type="protein sequence ID" value="MDQ7250221.1"/>
    <property type="molecule type" value="Genomic_DNA"/>
</dbReference>
<evidence type="ECO:0000313" key="2">
    <source>
        <dbReference type="EMBL" id="MDQ7250221.1"/>
    </source>
</evidence>